<reference evidence="1 2" key="1">
    <citation type="journal article" date="2023" name="Sci. Data">
        <title>Genome assembly of the Korean intertidal mud-creeper Batillaria attramentaria.</title>
        <authorList>
            <person name="Patra A.K."/>
            <person name="Ho P.T."/>
            <person name="Jun S."/>
            <person name="Lee S.J."/>
            <person name="Kim Y."/>
            <person name="Won Y.J."/>
        </authorList>
    </citation>
    <scope>NUCLEOTIDE SEQUENCE [LARGE SCALE GENOMIC DNA]</scope>
    <source>
        <strain evidence="1">Wonlab-2016</strain>
    </source>
</reference>
<dbReference type="AlphaFoldDB" id="A0ABD0KF87"/>
<proteinExistence type="predicted"/>
<evidence type="ECO:0000313" key="1">
    <source>
        <dbReference type="EMBL" id="KAK7485658.1"/>
    </source>
</evidence>
<dbReference type="Proteomes" id="UP001519460">
    <property type="component" value="Unassembled WGS sequence"/>
</dbReference>
<organism evidence="1 2">
    <name type="scientific">Batillaria attramentaria</name>
    <dbReference type="NCBI Taxonomy" id="370345"/>
    <lineage>
        <taxon>Eukaryota</taxon>
        <taxon>Metazoa</taxon>
        <taxon>Spiralia</taxon>
        <taxon>Lophotrochozoa</taxon>
        <taxon>Mollusca</taxon>
        <taxon>Gastropoda</taxon>
        <taxon>Caenogastropoda</taxon>
        <taxon>Sorbeoconcha</taxon>
        <taxon>Cerithioidea</taxon>
        <taxon>Batillariidae</taxon>
        <taxon>Batillaria</taxon>
    </lineage>
</organism>
<protein>
    <submittedName>
        <fullName evidence="1">Uncharacterized protein</fullName>
    </submittedName>
</protein>
<comment type="caution">
    <text evidence="1">The sequence shown here is derived from an EMBL/GenBank/DDBJ whole genome shotgun (WGS) entry which is preliminary data.</text>
</comment>
<keyword evidence="2" id="KW-1185">Reference proteome</keyword>
<accession>A0ABD0KF87</accession>
<feature type="non-terminal residue" evidence="1">
    <location>
        <position position="1"/>
    </location>
</feature>
<dbReference type="EMBL" id="JACVVK020000191">
    <property type="protein sequence ID" value="KAK7485658.1"/>
    <property type="molecule type" value="Genomic_DNA"/>
</dbReference>
<sequence>IDWACSNHGLLNRAKPAAFQSFSPVPVGKKCPHWDCHSVPAARSHGGVNEQT</sequence>
<evidence type="ECO:0000313" key="2">
    <source>
        <dbReference type="Proteomes" id="UP001519460"/>
    </source>
</evidence>
<gene>
    <name evidence="1" type="ORF">BaRGS_00023107</name>
</gene>
<name>A0ABD0KF87_9CAEN</name>